<evidence type="ECO:0000313" key="1">
    <source>
        <dbReference type="EMBL" id="PNG25500.1"/>
    </source>
</evidence>
<dbReference type="RefSeq" id="WP_102844238.1">
    <property type="nucleotide sequence ID" value="NZ_PDZR01000015.1"/>
</dbReference>
<comment type="caution">
    <text evidence="1">The sequence shown here is derived from an EMBL/GenBank/DDBJ whole genome shotgun (WGS) entry which is preliminary data.</text>
</comment>
<name>A0A2J7TFF9_METSI</name>
<sequence length="106" mass="11557">MPPPVSARTSPPRARLEALLHARARQTVTHLVKCRARAYADRPADLDAIAPGLSEAPPQTLIAVGEDLMAIERLQPRRWFGFGSEAPAVNAKALMVLGRALRRRAT</sequence>
<gene>
    <name evidence="1" type="ORF">CR492_13360</name>
</gene>
<reference evidence="1 2" key="1">
    <citation type="submission" date="2017-10" db="EMBL/GenBank/DDBJ databases">
        <title>Genome announcement of Methylocella silvestris TVC from permafrost.</title>
        <authorList>
            <person name="Wang J."/>
            <person name="Geng K."/>
            <person name="Ul-Haque F."/>
            <person name="Crombie A.T."/>
            <person name="Street L.E."/>
            <person name="Wookey P.A."/>
            <person name="Murrell J.C."/>
            <person name="Pratscher J."/>
        </authorList>
    </citation>
    <scope>NUCLEOTIDE SEQUENCE [LARGE SCALE GENOMIC DNA]</scope>
    <source>
        <strain evidence="1 2">TVC</strain>
    </source>
</reference>
<dbReference type="EMBL" id="PDZR01000015">
    <property type="protein sequence ID" value="PNG25500.1"/>
    <property type="molecule type" value="Genomic_DNA"/>
</dbReference>
<accession>A0A2J7TFF9</accession>
<evidence type="ECO:0000313" key="2">
    <source>
        <dbReference type="Proteomes" id="UP000236286"/>
    </source>
</evidence>
<protein>
    <submittedName>
        <fullName evidence="1">Uncharacterized protein</fullName>
    </submittedName>
</protein>
<dbReference type="Proteomes" id="UP000236286">
    <property type="component" value="Unassembled WGS sequence"/>
</dbReference>
<dbReference type="AlphaFoldDB" id="A0A2J7TFF9"/>
<dbReference type="OrthoDB" id="8454262at2"/>
<organism evidence="1 2">
    <name type="scientific">Methylocella silvestris</name>
    <dbReference type="NCBI Taxonomy" id="199596"/>
    <lineage>
        <taxon>Bacteria</taxon>
        <taxon>Pseudomonadati</taxon>
        <taxon>Pseudomonadota</taxon>
        <taxon>Alphaproteobacteria</taxon>
        <taxon>Hyphomicrobiales</taxon>
        <taxon>Beijerinckiaceae</taxon>
        <taxon>Methylocella</taxon>
    </lineage>
</organism>
<proteinExistence type="predicted"/>